<evidence type="ECO:0000313" key="3">
    <source>
        <dbReference type="EMBL" id="NEI72096.1"/>
    </source>
</evidence>
<gene>
    <name evidence="3" type="ORF">GR212_21150</name>
</gene>
<dbReference type="PANTHER" id="PTHR30157">
    <property type="entry name" value="FERRIC REDUCTASE, NADPH-DEPENDENT"/>
    <property type="match status" value="1"/>
</dbReference>
<reference evidence="3 4" key="1">
    <citation type="submission" date="2019-12" db="EMBL/GenBank/DDBJ databases">
        <title>Rhizobium genotypes associated with high levels of biological nitrogen fixation by grain legumes in a temperate-maritime cropping system.</title>
        <authorList>
            <person name="Maluk M."/>
            <person name="Francesc Ferrando Molina F."/>
            <person name="Lopez Del Egido L."/>
            <person name="Lafos M."/>
            <person name="Langarica-Fuentes A."/>
            <person name="Gebre Yohannes G."/>
            <person name="Young M.W."/>
            <person name="Martin P."/>
            <person name="Gantlett R."/>
            <person name="Kenicer G."/>
            <person name="Hawes C."/>
            <person name="Begg G.S."/>
            <person name="Quilliam R.S."/>
            <person name="Squire G.R."/>
            <person name="Poole P.S."/>
            <person name="Young P.W."/>
            <person name="Iannetta P.M."/>
            <person name="James E.K."/>
        </authorList>
    </citation>
    <scope>NUCLEOTIDE SEQUENCE [LARGE SCALE GENOMIC DNA]</scope>
    <source>
        <strain evidence="3 4">JHI1118</strain>
    </source>
</reference>
<dbReference type="AlphaFoldDB" id="A0A6L9UD10"/>
<dbReference type="GO" id="GO:0016491">
    <property type="term" value="F:oxidoreductase activity"/>
    <property type="evidence" value="ECO:0007669"/>
    <property type="project" value="InterPro"/>
</dbReference>
<proteinExistence type="inferred from homology"/>
<name>A0A6L9UD10_9HYPH</name>
<feature type="domain" description="FAD-binding FR-type" evidence="2">
    <location>
        <begin position="110"/>
        <end position="234"/>
    </location>
</feature>
<dbReference type="Pfam" id="PF08021">
    <property type="entry name" value="FAD_binding_9"/>
    <property type="match status" value="1"/>
</dbReference>
<dbReference type="PANTHER" id="PTHR30157:SF0">
    <property type="entry name" value="NADPH-DEPENDENT FERRIC-CHELATE REDUCTASE"/>
    <property type="match status" value="1"/>
</dbReference>
<protein>
    <submittedName>
        <fullName evidence="3">DUF2218 domain-containing protein</fullName>
    </submittedName>
</protein>
<dbReference type="InterPro" id="IPR039374">
    <property type="entry name" value="SIP_fam"/>
</dbReference>
<evidence type="ECO:0000259" key="2">
    <source>
        <dbReference type="PROSITE" id="PS51384"/>
    </source>
</evidence>
<dbReference type="Proteomes" id="UP000483035">
    <property type="component" value="Unassembled WGS sequence"/>
</dbReference>
<dbReference type="InterPro" id="IPR007037">
    <property type="entry name" value="SIP_rossman_dom"/>
</dbReference>
<sequence length="373" mass="41645">MSSTANRRYSASAAVQFARIDEYVDPIVEAIATHDMTIEKRGAVHHIRSPFGKATFEARQGGFKLTVEAADPGGINRLKHALVGPICFIAAREKLDIRWEGDHTAPTLPEDLRLLHVRSIEDITSRFRRITFKGENLERYDRDDQLHCRLIFQPRGIATPHWPMLDHLGHVVWPRNSAVPTRVYTIRRIDTGRQEITIDFALHAHAGPATQWAMDARAGDLVGILGPAANGPKPAKFHVLAGDETALPGIARILESLSRDATGHAFVEVDGKADELPLECPSGVTVHWLHRNGATAGTTTLLPDAVRSVLWPKNRGEAFFWGGCEHKAFSAIYRHLRKEIELSKERFVLYSHWHRSLSEEQIIATGAEAYLPQ</sequence>
<dbReference type="PROSITE" id="PS51384">
    <property type="entry name" value="FAD_FR"/>
    <property type="match status" value="1"/>
</dbReference>
<dbReference type="Gene3D" id="2.40.30.10">
    <property type="entry name" value="Translation factors"/>
    <property type="match status" value="1"/>
</dbReference>
<dbReference type="CDD" id="cd06193">
    <property type="entry name" value="siderophore_interacting"/>
    <property type="match status" value="1"/>
</dbReference>
<accession>A0A6L9UD10</accession>
<dbReference type="InterPro" id="IPR017938">
    <property type="entry name" value="Riboflavin_synthase-like_b-brl"/>
</dbReference>
<dbReference type="SUPFAM" id="SSF63380">
    <property type="entry name" value="Riboflavin synthase domain-like"/>
    <property type="match status" value="1"/>
</dbReference>
<dbReference type="Pfam" id="PF09981">
    <property type="entry name" value="DUF2218"/>
    <property type="match status" value="1"/>
</dbReference>
<dbReference type="Gene3D" id="3.30.310.50">
    <property type="entry name" value="Alpha-D-phosphohexomutase, C-terminal domain"/>
    <property type="match status" value="1"/>
</dbReference>
<dbReference type="InterPro" id="IPR014543">
    <property type="entry name" value="UCP028291"/>
</dbReference>
<comment type="similarity">
    <text evidence="1">Belongs to the SIP oxidoreductase family.</text>
</comment>
<organism evidence="3 4">
    <name type="scientific">Rhizobium lusitanum</name>
    <dbReference type="NCBI Taxonomy" id="293958"/>
    <lineage>
        <taxon>Bacteria</taxon>
        <taxon>Pseudomonadati</taxon>
        <taxon>Pseudomonadota</taxon>
        <taxon>Alphaproteobacteria</taxon>
        <taxon>Hyphomicrobiales</taxon>
        <taxon>Rhizobiaceae</taxon>
        <taxon>Rhizobium/Agrobacterium group</taxon>
        <taxon>Rhizobium</taxon>
    </lineage>
</organism>
<evidence type="ECO:0000256" key="1">
    <source>
        <dbReference type="ARBA" id="ARBA00035644"/>
    </source>
</evidence>
<comment type="caution">
    <text evidence="3">The sequence shown here is derived from an EMBL/GenBank/DDBJ whole genome shotgun (WGS) entry which is preliminary data.</text>
</comment>
<dbReference type="Pfam" id="PF04954">
    <property type="entry name" value="SIP"/>
    <property type="match status" value="1"/>
</dbReference>
<dbReference type="InterPro" id="IPR013113">
    <property type="entry name" value="SIP_FAD-bd"/>
</dbReference>
<dbReference type="InterPro" id="IPR017927">
    <property type="entry name" value="FAD-bd_FR_type"/>
</dbReference>
<dbReference type="EMBL" id="WUEY01000010">
    <property type="protein sequence ID" value="NEI72096.1"/>
    <property type="molecule type" value="Genomic_DNA"/>
</dbReference>
<dbReference type="RefSeq" id="WP_163989074.1">
    <property type="nucleotide sequence ID" value="NZ_WUEY01000010.1"/>
</dbReference>
<dbReference type="InterPro" id="IPR039261">
    <property type="entry name" value="FNR_nucleotide-bd"/>
</dbReference>
<dbReference type="Gene3D" id="3.40.50.80">
    <property type="entry name" value="Nucleotide-binding domain of ferredoxin-NADP reductase (FNR) module"/>
    <property type="match status" value="1"/>
</dbReference>
<evidence type="ECO:0000313" key="4">
    <source>
        <dbReference type="Proteomes" id="UP000483035"/>
    </source>
</evidence>